<reference evidence="3" key="1">
    <citation type="journal article" date="2019" name="Int. J. Syst. Evol. Microbiol.">
        <title>The Global Catalogue of Microorganisms (GCM) 10K type strain sequencing project: providing services to taxonomists for standard genome sequencing and annotation.</title>
        <authorList>
            <consortium name="The Broad Institute Genomics Platform"/>
            <consortium name="The Broad Institute Genome Sequencing Center for Infectious Disease"/>
            <person name="Wu L."/>
            <person name="Ma J."/>
        </authorList>
    </citation>
    <scope>NUCLEOTIDE SEQUENCE [LARGE SCALE GENOMIC DNA]</scope>
    <source>
        <strain evidence="3">CCUG 38813</strain>
    </source>
</reference>
<evidence type="ECO:0000313" key="2">
    <source>
        <dbReference type="EMBL" id="MFC5512833.1"/>
    </source>
</evidence>
<evidence type="ECO:0000256" key="1">
    <source>
        <dbReference type="SAM" id="MobiDB-lite"/>
    </source>
</evidence>
<feature type="region of interest" description="Disordered" evidence="1">
    <location>
        <begin position="87"/>
        <end position="106"/>
    </location>
</feature>
<gene>
    <name evidence="2" type="ORF">ACFPOU_17150</name>
</gene>
<protein>
    <submittedName>
        <fullName evidence="2">Uncharacterized protein</fullName>
    </submittedName>
</protein>
<proteinExistence type="predicted"/>
<dbReference type="RefSeq" id="WP_379723860.1">
    <property type="nucleotide sequence ID" value="NZ_JBHSMS010000055.1"/>
</dbReference>
<keyword evidence="3" id="KW-1185">Reference proteome</keyword>
<sequence length="106" mass="11275">MSNQDNSQNGADKALRSTIVAQLAAAGWMPLEGGTAIANKMYETAVGQKEAQVYLADYGPMEANFALVGHYYSEGRNILAGSSLLIPRDSNSEDLGAPRKTLPNLS</sequence>
<evidence type="ECO:0000313" key="3">
    <source>
        <dbReference type="Proteomes" id="UP001596031"/>
    </source>
</evidence>
<comment type="caution">
    <text evidence="2">The sequence shown here is derived from an EMBL/GenBank/DDBJ whole genome shotgun (WGS) entry which is preliminary data.</text>
</comment>
<dbReference type="EMBL" id="JBHSMS010000055">
    <property type="protein sequence ID" value="MFC5512833.1"/>
    <property type="molecule type" value="Genomic_DNA"/>
</dbReference>
<dbReference type="Proteomes" id="UP001596031">
    <property type="component" value="Unassembled WGS sequence"/>
</dbReference>
<name>A0ABW0PKI2_9BURK</name>
<accession>A0ABW0PKI2</accession>
<organism evidence="2 3">
    <name type="scientific">Massilia jejuensis</name>
    <dbReference type="NCBI Taxonomy" id="648894"/>
    <lineage>
        <taxon>Bacteria</taxon>
        <taxon>Pseudomonadati</taxon>
        <taxon>Pseudomonadota</taxon>
        <taxon>Betaproteobacteria</taxon>
        <taxon>Burkholderiales</taxon>
        <taxon>Oxalobacteraceae</taxon>
        <taxon>Telluria group</taxon>
        <taxon>Massilia</taxon>
    </lineage>
</organism>